<dbReference type="Proteomes" id="UP000054886">
    <property type="component" value="Unassembled WGS sequence"/>
</dbReference>
<dbReference type="GO" id="GO:0005886">
    <property type="term" value="C:plasma membrane"/>
    <property type="evidence" value="ECO:0007669"/>
    <property type="project" value="EnsemblFungi"/>
</dbReference>
<dbReference type="Pfam" id="PF21072">
    <property type="entry name" value="EFR3"/>
    <property type="match status" value="1"/>
</dbReference>
<proteinExistence type="inferred from homology"/>
<evidence type="ECO:0000313" key="5">
    <source>
        <dbReference type="Proteomes" id="UP000054886"/>
    </source>
</evidence>
<dbReference type="GO" id="GO:0072659">
    <property type="term" value="P:protein localization to plasma membrane"/>
    <property type="evidence" value="ECO:0007669"/>
    <property type="project" value="EnsemblFungi"/>
</dbReference>
<reference evidence="4 5" key="1">
    <citation type="submission" date="2015-10" db="EMBL/GenBank/DDBJ databases">
        <title>Draft genomes sequences of Candida glabrata isolates 1A, 1B, 2A, 2B, 3A and 3B.</title>
        <authorList>
            <person name="Haavelsrud O.E."/>
            <person name="Gaustad P."/>
        </authorList>
    </citation>
    <scope>NUCLEOTIDE SEQUENCE [LARGE SCALE GENOMIC DNA]</scope>
    <source>
        <strain evidence="4">910700640</strain>
    </source>
</reference>
<sequence>MQFGHIFTPKHQKLVNQCYPSGRAPDKKPKSSETSYLIYYVNSRSSKLEKVSNYLIKRTNTDLSRRRVGNVCVTLELMAKIVDHCKENLNVFVKEFLTLMNMVLTNNSINNDVTVIELLEITFGTICRNLDGAYYGGDTEFIKMFKSFVDLLFEVVSKRLNNDDLMLKVCIDISTIIGIASDPQLNYLVPKCVETAIDQLQARYPQFKENSLLEQPSLTKRLSKTQTRAQEVLEIPTADNDLCVATLHNYFNTTETDKLNLSIRSLIKKLQSTPNKELLEFISNDIPVQLRYIVVLLLTRQVSNYERNQVSGSQGNPDGALNSLKLISCLLVSKISIVGLSVLDIMRKVLAVQLKSKESMPLVHQCRVTIKDLNNKIYYSEQTSDMLYDLVVKIKNVQNEVEKRILVDDIKYIVDDISQPVINVDLLTELVPFMKGSVIQLLNITEEHISGGSTLSRLFQMVRDIEDRNLQSKAMSIIFDKYKKIILLPGLNYFQMNIKEPEYTYYLYHFNAAKTLGVTSYYSETQQKLDSGELFTKEELMKYYKNANNTQFGEKGMQILMSYDNQISNSDLLNDRPLSPVFSSKPLSSPMGLISPQAQTNTQLNQPMRFVSDDVHSWKVSRPSIPKVSDLKKAMKSGSSTKNKPLRGSQSVKSRVTNITFLLSELRSTTAGDDSHIIDPDEEEVVGIDKMEIARSLSGRGRNSVVVEDVSTNRASFVPATVNEDDEFRDAVEDVEAYSTSRGKIFANY</sequence>
<evidence type="ECO:0000256" key="3">
    <source>
        <dbReference type="SAM" id="MobiDB-lite"/>
    </source>
</evidence>
<dbReference type="PANTHER" id="PTHR47766:SF1">
    <property type="entry name" value="PROTEIN EFR3"/>
    <property type="match status" value="1"/>
</dbReference>
<dbReference type="PANTHER" id="PTHR47766">
    <property type="entry name" value="PROTEIN EFR3"/>
    <property type="match status" value="1"/>
</dbReference>
<accession>A0A0W0CRR2</accession>
<evidence type="ECO:0000256" key="1">
    <source>
        <dbReference type="ARBA" id="ARBA00010216"/>
    </source>
</evidence>
<dbReference type="EMBL" id="LLZZ01000022">
    <property type="protein sequence ID" value="KTB12312.1"/>
    <property type="molecule type" value="Genomic_DNA"/>
</dbReference>
<name>A0A0W0CRR2_CANGB</name>
<dbReference type="VEuPathDB" id="FungiDB:CAGL0F03773g"/>
<evidence type="ECO:0000313" key="4">
    <source>
        <dbReference type="EMBL" id="KTB12312.1"/>
    </source>
</evidence>
<comment type="caution">
    <text evidence="4">The sequence shown here is derived from an EMBL/GenBank/DDBJ whole genome shotgun (WGS) entry which is preliminary data.</text>
</comment>
<dbReference type="VEuPathDB" id="FungiDB:B1J91_F03773g"/>
<dbReference type="InterPro" id="IPR049150">
    <property type="entry name" value="EFR3_HEAT-like_rpt"/>
</dbReference>
<evidence type="ECO:0000256" key="2">
    <source>
        <dbReference type="ARBA" id="ARBA00017967"/>
    </source>
</evidence>
<dbReference type="InterPro" id="IPR039786">
    <property type="entry name" value="EFR3"/>
</dbReference>
<protein>
    <recommendedName>
        <fullName evidence="2">Protein EFR3</fullName>
    </recommendedName>
</protein>
<feature type="compositionally biased region" description="Polar residues" evidence="3">
    <location>
        <begin position="637"/>
        <end position="652"/>
    </location>
</feature>
<dbReference type="VEuPathDB" id="FungiDB:GVI51_F03465"/>
<feature type="region of interest" description="Disordered" evidence="3">
    <location>
        <begin position="629"/>
        <end position="652"/>
    </location>
</feature>
<comment type="similarity">
    <text evidence="1">Belongs to the EFR3 family.</text>
</comment>
<dbReference type="AlphaFoldDB" id="A0A0W0CRR2"/>
<dbReference type="VEuPathDB" id="FungiDB:GWK60_F03465"/>
<gene>
    <name evidence="4" type="ORF">AO440_001258</name>
</gene>
<organism evidence="4 5">
    <name type="scientific">Candida glabrata</name>
    <name type="common">Yeast</name>
    <name type="synonym">Torulopsis glabrata</name>
    <dbReference type="NCBI Taxonomy" id="5478"/>
    <lineage>
        <taxon>Eukaryota</taxon>
        <taxon>Fungi</taxon>
        <taxon>Dikarya</taxon>
        <taxon>Ascomycota</taxon>
        <taxon>Saccharomycotina</taxon>
        <taxon>Saccharomycetes</taxon>
        <taxon>Saccharomycetales</taxon>
        <taxon>Saccharomycetaceae</taxon>
        <taxon>Nakaseomyces</taxon>
    </lineage>
</organism>